<sequence>MTTVFAESGYSLLSRQLHGRVPRPDNSVPINFSFSTIVILLIKYNCCPWMQRKPFL</sequence>
<name>A0A0A9B063_ARUDO</name>
<protein>
    <submittedName>
        <fullName evidence="1">Uncharacterized protein</fullName>
    </submittedName>
</protein>
<reference evidence="1" key="1">
    <citation type="submission" date="2014-09" db="EMBL/GenBank/DDBJ databases">
        <authorList>
            <person name="Magalhaes I.L.F."/>
            <person name="Oliveira U."/>
            <person name="Santos F.R."/>
            <person name="Vidigal T.H.D.A."/>
            <person name="Brescovit A.D."/>
            <person name="Santos A.J."/>
        </authorList>
    </citation>
    <scope>NUCLEOTIDE SEQUENCE</scope>
    <source>
        <tissue evidence="1">Shoot tissue taken approximately 20 cm above the soil surface</tissue>
    </source>
</reference>
<dbReference type="AlphaFoldDB" id="A0A0A9B063"/>
<evidence type="ECO:0000313" key="1">
    <source>
        <dbReference type="EMBL" id="JAD55518.1"/>
    </source>
</evidence>
<accession>A0A0A9B063</accession>
<proteinExistence type="predicted"/>
<reference evidence="1" key="2">
    <citation type="journal article" date="2015" name="Data Brief">
        <title>Shoot transcriptome of the giant reed, Arundo donax.</title>
        <authorList>
            <person name="Barrero R.A."/>
            <person name="Guerrero F.D."/>
            <person name="Moolhuijzen P."/>
            <person name="Goolsby J.A."/>
            <person name="Tidwell J."/>
            <person name="Bellgard S.E."/>
            <person name="Bellgard M.I."/>
        </authorList>
    </citation>
    <scope>NUCLEOTIDE SEQUENCE</scope>
    <source>
        <tissue evidence="1">Shoot tissue taken approximately 20 cm above the soil surface</tissue>
    </source>
</reference>
<dbReference type="EMBL" id="GBRH01242377">
    <property type="protein sequence ID" value="JAD55518.1"/>
    <property type="molecule type" value="Transcribed_RNA"/>
</dbReference>
<organism evidence="1">
    <name type="scientific">Arundo donax</name>
    <name type="common">Giant reed</name>
    <name type="synonym">Donax arundinaceus</name>
    <dbReference type="NCBI Taxonomy" id="35708"/>
    <lineage>
        <taxon>Eukaryota</taxon>
        <taxon>Viridiplantae</taxon>
        <taxon>Streptophyta</taxon>
        <taxon>Embryophyta</taxon>
        <taxon>Tracheophyta</taxon>
        <taxon>Spermatophyta</taxon>
        <taxon>Magnoliopsida</taxon>
        <taxon>Liliopsida</taxon>
        <taxon>Poales</taxon>
        <taxon>Poaceae</taxon>
        <taxon>PACMAD clade</taxon>
        <taxon>Arundinoideae</taxon>
        <taxon>Arundineae</taxon>
        <taxon>Arundo</taxon>
    </lineage>
</organism>